<sequence length="512" mass="57485">MSGWQSPGIPLPDMPLTPLLSHRLAVVLAALLASLASITARAGDDDNRFLMKHSRLAAQYHAIAQPTSVTAPPGTVLHEGRIHEVGTHPGDLESAIYMSLNSGQWEKVAEFTSRYRLLRKHRHALVDMADALHARHRGDYRTALRKMQAAHNAEPKDVRIQLELARLLFEDNQASSAHDFFMLARSGGLPHHASDMARQYLAMLDARAGWHGAAAIGLGHNSNINQANGRRNCLTTHRDICLLERRMPKPVSAGMASYEISLERRFNLRGNHNLLVQPMGYGSRYRQGNAPGNNANARYSSHISLMYLGYQYLDARTDIRVLPYLEHHYQDGRTSHLAGGLQIDWRHDLSSRWRMGSQLDAKRYHYSKPAQLFADDNTQYQGGVFAAYMPTRSMSIHAGLDITRRIFAVSQASNKEVALHAGVFHALPGRPGIYLNAHGIRRRSRNDAFDGFLGARRTDSQQVYIAAIGAQAWQLAGMTPELRIRHVVNRSNPTWAFSYRQTEVILQLRKRI</sequence>
<protein>
    <submittedName>
        <fullName evidence="10">DUF560 domain-containing protein</fullName>
    </submittedName>
</protein>
<keyword evidence="5" id="KW-0472">Membrane</keyword>
<keyword evidence="6" id="KW-0998">Cell outer membrane</keyword>
<organism evidence="10 11">
    <name type="scientific">Allopusillimonas soli</name>
    <dbReference type="NCBI Taxonomy" id="659016"/>
    <lineage>
        <taxon>Bacteria</taxon>
        <taxon>Pseudomonadati</taxon>
        <taxon>Pseudomonadota</taxon>
        <taxon>Betaproteobacteria</taxon>
        <taxon>Burkholderiales</taxon>
        <taxon>Alcaligenaceae</taxon>
        <taxon>Allopusillimonas</taxon>
    </lineage>
</organism>
<evidence type="ECO:0000256" key="4">
    <source>
        <dbReference type="ARBA" id="ARBA00022729"/>
    </source>
</evidence>
<reference evidence="10 11" key="1">
    <citation type="submission" date="2020-07" db="EMBL/GenBank/DDBJ databases">
        <title>Taxonomic revisions and descriptions of new bacterial species based on genomic comparisons in the high-G+C-content subgroup of the family Alcaligenaceae.</title>
        <authorList>
            <person name="Szabo A."/>
            <person name="Felfoldi T."/>
        </authorList>
    </citation>
    <scope>NUCLEOTIDE SEQUENCE [LARGE SCALE GENOMIC DNA]</scope>
    <source>
        <strain evidence="10 11">DSM 25264</strain>
    </source>
</reference>
<keyword evidence="2" id="KW-1134">Transmembrane beta strand</keyword>
<evidence type="ECO:0000256" key="5">
    <source>
        <dbReference type="ARBA" id="ARBA00023136"/>
    </source>
</evidence>
<gene>
    <name evidence="10" type="ORF">H0A68_17090</name>
</gene>
<evidence type="ECO:0000259" key="9">
    <source>
        <dbReference type="Pfam" id="PF24575"/>
    </source>
</evidence>
<evidence type="ECO:0000256" key="7">
    <source>
        <dbReference type="ARBA" id="ARBA00023609"/>
    </source>
</evidence>
<dbReference type="Proteomes" id="UP000580517">
    <property type="component" value="Unassembled WGS sequence"/>
</dbReference>
<comment type="caution">
    <text evidence="10">The sequence shown here is derived from an EMBL/GenBank/DDBJ whole genome shotgun (WGS) entry which is preliminary data.</text>
</comment>
<feature type="domain" description="Surface lipoprotein assembly modifier C-terminal" evidence="8">
    <location>
        <begin position="210"/>
        <end position="511"/>
    </location>
</feature>
<dbReference type="AlphaFoldDB" id="A0A853FJP5"/>
<keyword evidence="3" id="KW-0812">Transmembrane</keyword>
<keyword evidence="11" id="KW-1185">Reference proteome</keyword>
<evidence type="ECO:0000256" key="6">
    <source>
        <dbReference type="ARBA" id="ARBA00023237"/>
    </source>
</evidence>
<dbReference type="InterPro" id="IPR057556">
    <property type="entry name" value="TPR_Slam"/>
</dbReference>
<keyword evidence="4" id="KW-0732">Signal</keyword>
<comment type="subcellular location">
    <subcellularLocation>
        <location evidence="1">Cell outer membrane</location>
        <topology evidence="1">Multi-pass membrane protein</topology>
    </subcellularLocation>
</comment>
<proteinExistence type="inferred from homology"/>
<evidence type="ECO:0000313" key="11">
    <source>
        <dbReference type="Proteomes" id="UP000580517"/>
    </source>
</evidence>
<comment type="similarity">
    <text evidence="7">Belongs to the Slam family.</text>
</comment>
<dbReference type="RefSeq" id="WP_167668976.1">
    <property type="nucleotide sequence ID" value="NZ_JACCEW010000006.1"/>
</dbReference>
<evidence type="ECO:0000259" key="8">
    <source>
        <dbReference type="Pfam" id="PF04575"/>
    </source>
</evidence>
<dbReference type="EMBL" id="JACCEW010000006">
    <property type="protein sequence ID" value="NYT38601.1"/>
    <property type="molecule type" value="Genomic_DNA"/>
</dbReference>
<feature type="domain" description="Surface lipoprotein assembly modifier N-terminal TPR repeats region" evidence="9">
    <location>
        <begin position="84"/>
        <end position="181"/>
    </location>
</feature>
<evidence type="ECO:0000256" key="3">
    <source>
        <dbReference type="ARBA" id="ARBA00022692"/>
    </source>
</evidence>
<dbReference type="GO" id="GO:0009279">
    <property type="term" value="C:cell outer membrane"/>
    <property type="evidence" value="ECO:0007669"/>
    <property type="project" value="UniProtKB-SubCell"/>
</dbReference>
<accession>A0A853FJP5</accession>
<dbReference type="Pfam" id="PF24575">
    <property type="entry name" value="TPR_Slam"/>
    <property type="match status" value="1"/>
</dbReference>
<evidence type="ECO:0000313" key="10">
    <source>
        <dbReference type="EMBL" id="NYT38601.1"/>
    </source>
</evidence>
<dbReference type="Pfam" id="PF04575">
    <property type="entry name" value="SlipAM"/>
    <property type="match status" value="1"/>
</dbReference>
<evidence type="ECO:0000256" key="2">
    <source>
        <dbReference type="ARBA" id="ARBA00022452"/>
    </source>
</evidence>
<name>A0A853FJP5_9BURK</name>
<dbReference type="InterPro" id="IPR007655">
    <property type="entry name" value="Slam_C"/>
</dbReference>
<evidence type="ECO:0000256" key="1">
    <source>
        <dbReference type="ARBA" id="ARBA00004571"/>
    </source>
</evidence>